<dbReference type="SUPFAM" id="SSF52540">
    <property type="entry name" value="P-loop containing nucleoside triphosphate hydrolases"/>
    <property type="match status" value="1"/>
</dbReference>
<evidence type="ECO:0000259" key="1">
    <source>
        <dbReference type="Pfam" id="PF01926"/>
    </source>
</evidence>
<feature type="domain" description="G" evidence="1">
    <location>
        <begin position="17"/>
        <end position="81"/>
    </location>
</feature>
<dbReference type="Proteomes" id="UP001556367">
    <property type="component" value="Unassembled WGS sequence"/>
</dbReference>
<proteinExistence type="predicted"/>
<protein>
    <recommendedName>
        <fullName evidence="1">G domain-containing protein</fullName>
    </recommendedName>
</protein>
<dbReference type="InterPro" id="IPR006073">
    <property type="entry name" value="GTP-bd"/>
</dbReference>
<organism evidence="2 3">
    <name type="scientific">Hohenbuehelia grisea</name>
    <dbReference type="NCBI Taxonomy" id="104357"/>
    <lineage>
        <taxon>Eukaryota</taxon>
        <taxon>Fungi</taxon>
        <taxon>Dikarya</taxon>
        <taxon>Basidiomycota</taxon>
        <taxon>Agaricomycotina</taxon>
        <taxon>Agaricomycetes</taxon>
        <taxon>Agaricomycetidae</taxon>
        <taxon>Agaricales</taxon>
        <taxon>Pleurotineae</taxon>
        <taxon>Pleurotaceae</taxon>
        <taxon>Hohenbuehelia</taxon>
    </lineage>
</organism>
<name>A0ABR3IYL1_9AGAR</name>
<dbReference type="EMBL" id="JASNQZ010000014">
    <property type="protein sequence ID" value="KAL0948457.1"/>
    <property type="molecule type" value="Genomic_DNA"/>
</dbReference>
<keyword evidence="3" id="KW-1185">Reference proteome</keyword>
<sequence>MSNRQKKGHHEDDNIVIALMGPTGAGKSTFIDIAANEAGRRAGHGLASATATVNPIHLTHPRDGRNIVLVDTPGFDDTTRSDTEILKLIAQWSEKIYKSKATLKGIIYLHRISDNRMAGTPLRNLHMFGGLCGNRASANVILATTMWNDRLRGALGDQRELELKEKYWKPMLDLGSKMLRFDGTHDSAWQIVDCLLDRKQAPPPLLLQEELVDLRKVLVETEAGKRLYSELHQIFNDHRTAVRRLLDEARKQSDATVTSSLTARIGDLEKSANTVLGQMDEMKIPMSRRLISIFRRTKTQAHPVKFPG</sequence>
<accession>A0ABR3IYL1</accession>
<evidence type="ECO:0000313" key="3">
    <source>
        <dbReference type="Proteomes" id="UP001556367"/>
    </source>
</evidence>
<comment type="caution">
    <text evidence="2">The sequence shown here is derived from an EMBL/GenBank/DDBJ whole genome shotgun (WGS) entry which is preliminary data.</text>
</comment>
<evidence type="ECO:0000313" key="2">
    <source>
        <dbReference type="EMBL" id="KAL0948457.1"/>
    </source>
</evidence>
<dbReference type="CDD" id="cd00882">
    <property type="entry name" value="Ras_like_GTPase"/>
    <property type="match status" value="1"/>
</dbReference>
<dbReference type="Pfam" id="PF01926">
    <property type="entry name" value="MMR_HSR1"/>
    <property type="match status" value="1"/>
</dbReference>
<dbReference type="Gene3D" id="3.40.50.300">
    <property type="entry name" value="P-loop containing nucleotide triphosphate hydrolases"/>
    <property type="match status" value="1"/>
</dbReference>
<dbReference type="InterPro" id="IPR027417">
    <property type="entry name" value="P-loop_NTPase"/>
</dbReference>
<reference evidence="3" key="1">
    <citation type="submission" date="2024-06" db="EMBL/GenBank/DDBJ databases">
        <title>Multi-omics analyses provide insights into the biosynthesis of the anticancer antibiotic pleurotin in Hohenbuehelia grisea.</title>
        <authorList>
            <person name="Weaver J.A."/>
            <person name="Alberti F."/>
        </authorList>
    </citation>
    <scope>NUCLEOTIDE SEQUENCE [LARGE SCALE GENOMIC DNA]</scope>
    <source>
        <strain evidence="3">T-177</strain>
    </source>
</reference>
<gene>
    <name evidence="2" type="ORF">HGRIS_011030</name>
</gene>